<reference evidence="3 4" key="1">
    <citation type="submission" date="2020-04" db="EMBL/GenBank/DDBJ databases">
        <title>Thermobifida alba genome sequencing and assembly.</title>
        <authorList>
            <person name="Luzics S."/>
            <person name="Horvath B."/>
            <person name="Nagy I."/>
            <person name="Toth A."/>
            <person name="Nagy I."/>
            <person name="Kukolya J."/>
        </authorList>
    </citation>
    <scope>NUCLEOTIDE SEQUENCE [LARGE SCALE GENOMIC DNA]</scope>
    <source>
        <strain evidence="3 4">DSM 43795</strain>
    </source>
</reference>
<name>A0ABY4KYQ0_THEAE</name>
<evidence type="ECO:0000313" key="4">
    <source>
        <dbReference type="Proteomes" id="UP000832041"/>
    </source>
</evidence>
<feature type="region of interest" description="Disordered" evidence="1">
    <location>
        <begin position="172"/>
        <end position="205"/>
    </location>
</feature>
<gene>
    <name evidence="3" type="ORF">FOF52_03990</name>
</gene>
<dbReference type="Proteomes" id="UP000832041">
    <property type="component" value="Chromosome"/>
</dbReference>
<keyword evidence="2" id="KW-1133">Transmembrane helix</keyword>
<dbReference type="RefSeq" id="WP_248592479.1">
    <property type="nucleotide sequence ID" value="NZ_BAABEB010000012.1"/>
</dbReference>
<evidence type="ECO:0000256" key="2">
    <source>
        <dbReference type="SAM" id="Phobius"/>
    </source>
</evidence>
<proteinExistence type="predicted"/>
<feature type="region of interest" description="Disordered" evidence="1">
    <location>
        <begin position="31"/>
        <end position="74"/>
    </location>
</feature>
<accession>A0ABY4KYQ0</accession>
<keyword evidence="2" id="KW-0812">Transmembrane</keyword>
<evidence type="ECO:0008006" key="5">
    <source>
        <dbReference type="Google" id="ProtNLM"/>
    </source>
</evidence>
<sequence>MDNDLITGIAVFLGLVVIAAAAVVVFREHQRGDHPGERSGPEHGRGADRRGRGRADRDLRGRRSRRSASGLRDLAPEERARYEDEWARTQERFVDDPVAAVDGADRLTARVMADRGYPVDGADRSAEHADVVGDYRRAHESAERGRTGAATTEELRDAMVRYRALFAELLGHTARGEQPSGRHAVPAPRDSAERDPTAATGRHRR</sequence>
<feature type="compositionally biased region" description="Basic and acidic residues" evidence="1">
    <location>
        <begin position="31"/>
        <end position="61"/>
    </location>
</feature>
<feature type="transmembrane region" description="Helical" evidence="2">
    <location>
        <begin position="6"/>
        <end position="26"/>
    </location>
</feature>
<organism evidence="3 4">
    <name type="scientific">Thermobifida alba</name>
    <name type="common">Thermomonospora alba</name>
    <dbReference type="NCBI Taxonomy" id="53522"/>
    <lineage>
        <taxon>Bacteria</taxon>
        <taxon>Bacillati</taxon>
        <taxon>Actinomycetota</taxon>
        <taxon>Actinomycetes</taxon>
        <taxon>Streptosporangiales</taxon>
        <taxon>Nocardiopsidaceae</taxon>
        <taxon>Thermobifida</taxon>
    </lineage>
</organism>
<dbReference type="EMBL" id="CP051627">
    <property type="protein sequence ID" value="UPT20229.1"/>
    <property type="molecule type" value="Genomic_DNA"/>
</dbReference>
<keyword evidence="2" id="KW-0472">Membrane</keyword>
<keyword evidence="4" id="KW-1185">Reference proteome</keyword>
<evidence type="ECO:0000313" key="3">
    <source>
        <dbReference type="EMBL" id="UPT20229.1"/>
    </source>
</evidence>
<protein>
    <recommendedName>
        <fullName evidence="5">Secreted protein</fullName>
    </recommendedName>
</protein>
<evidence type="ECO:0000256" key="1">
    <source>
        <dbReference type="SAM" id="MobiDB-lite"/>
    </source>
</evidence>